<feature type="region of interest" description="Disordered" evidence="1">
    <location>
        <begin position="137"/>
        <end position="185"/>
    </location>
</feature>
<feature type="region of interest" description="Disordered" evidence="1">
    <location>
        <begin position="202"/>
        <end position="297"/>
    </location>
</feature>
<feature type="compositionally biased region" description="Basic and acidic residues" evidence="1">
    <location>
        <begin position="286"/>
        <end position="297"/>
    </location>
</feature>
<dbReference type="AlphaFoldDB" id="A0A3P8G1T9"/>
<accession>A0A3P8G1T9</accession>
<dbReference type="Proteomes" id="UP000272942">
    <property type="component" value="Unassembled WGS sequence"/>
</dbReference>
<dbReference type="GO" id="GO:0005634">
    <property type="term" value="C:nucleus"/>
    <property type="evidence" value="ECO:0007669"/>
    <property type="project" value="TreeGrafter"/>
</dbReference>
<gene>
    <name evidence="2" type="ORF">ECPE_LOCUS7986</name>
</gene>
<evidence type="ECO:0000313" key="2">
    <source>
        <dbReference type="EMBL" id="VDP82502.1"/>
    </source>
</evidence>
<feature type="compositionally biased region" description="Acidic residues" evidence="1">
    <location>
        <begin position="275"/>
        <end position="285"/>
    </location>
</feature>
<feature type="region of interest" description="Disordered" evidence="1">
    <location>
        <begin position="102"/>
        <end position="121"/>
    </location>
</feature>
<protein>
    <submittedName>
        <fullName evidence="2">Uncharacterized protein</fullName>
    </submittedName>
</protein>
<feature type="region of interest" description="Disordered" evidence="1">
    <location>
        <begin position="330"/>
        <end position="382"/>
    </location>
</feature>
<sequence length="685" mass="76418">METVEPRDHAVATESYGALTRRRLEWHPDRILCKRINVPHPYPDIDMDRPEIATKTTERKGMVSGYVIYNTTNTKLLKFAEALAIHTVKPDLCKQRERSTFVGCPDERRPSNQPWRRNRRGSFTALGSHNKFSLFDLLDVNRGTEQGTEGTGSEEEEESPELSHIDVNKSHKGTNSSVDKADFSQPPAPLFAALFEAAADAAKDSPSSTSDPRESSSATTGERKQNFGSTASADPPTPRHIGPILPSGNDGDVSFTIDEEEKRPSMDLFKSIFASDEELSESDAEESLHPPDPRTTELMKGERAELTLPRPTPTGPSSLFAHLFESAGDLDTPLPGLSRLSSTEMRSADCREANGKNTQEPDPQFVHGPSLPPSFDPMSQQAQHSNSVLAAPVSRQNDSYLTEEVIENIEIKLETGENNALCYFKSRVSDALNEPGMERNFLKSSRVLDELTAEEKTEFVAYVQSPADKQVKRIRTALRKCINSSKLVDEFPADPKRFVHNLSSVNLDKTLLGVLSLGPKFCCPTSKTKQLDFEVEFESLFAQLSGLAPSSSQEFDKLKPTLVNSCYQYRDRKSSTKGLLTLEHLKRLRELIADRELMISRPDKGAGIVIMKRFDYIEKMRTILNDPSKFTKTSTEKDKTIQIEKLISTQLRCLKQKGPIDVGTFEKIILTGTTIPRLYGLPKVH</sequence>
<dbReference type="PANTHER" id="PTHR13384:SF19">
    <property type="entry name" value="G PATCH DOMAIN-CONTAINING PROTEIN 1"/>
    <property type="match status" value="1"/>
</dbReference>
<organism evidence="2 3">
    <name type="scientific">Echinostoma caproni</name>
    <dbReference type="NCBI Taxonomy" id="27848"/>
    <lineage>
        <taxon>Eukaryota</taxon>
        <taxon>Metazoa</taxon>
        <taxon>Spiralia</taxon>
        <taxon>Lophotrochozoa</taxon>
        <taxon>Platyhelminthes</taxon>
        <taxon>Trematoda</taxon>
        <taxon>Digenea</taxon>
        <taxon>Plagiorchiida</taxon>
        <taxon>Echinostomata</taxon>
        <taxon>Echinostomatoidea</taxon>
        <taxon>Echinostomatidae</taxon>
        <taxon>Echinostoma</taxon>
    </lineage>
</organism>
<proteinExistence type="predicted"/>
<evidence type="ECO:0000313" key="3">
    <source>
        <dbReference type="Proteomes" id="UP000272942"/>
    </source>
</evidence>
<dbReference type="EMBL" id="UZAN01045352">
    <property type="protein sequence ID" value="VDP82502.1"/>
    <property type="molecule type" value="Genomic_DNA"/>
</dbReference>
<name>A0A3P8G1T9_9TREM</name>
<evidence type="ECO:0000256" key="1">
    <source>
        <dbReference type="SAM" id="MobiDB-lite"/>
    </source>
</evidence>
<dbReference type="PANTHER" id="PTHR13384">
    <property type="entry name" value="G PATCH DOMAIN-CONTAINING PROTEIN 1"/>
    <property type="match status" value="1"/>
</dbReference>
<keyword evidence="3" id="KW-1185">Reference proteome</keyword>
<dbReference type="GO" id="GO:0003723">
    <property type="term" value="F:RNA binding"/>
    <property type="evidence" value="ECO:0007669"/>
    <property type="project" value="TreeGrafter"/>
</dbReference>
<reference evidence="2 3" key="1">
    <citation type="submission" date="2018-11" db="EMBL/GenBank/DDBJ databases">
        <authorList>
            <consortium name="Pathogen Informatics"/>
        </authorList>
    </citation>
    <scope>NUCLEOTIDE SEQUENCE [LARGE SCALE GENOMIC DNA]</scope>
    <source>
        <strain evidence="2 3">Egypt</strain>
    </source>
</reference>
<dbReference type="OrthoDB" id="20507at2759"/>